<dbReference type="GO" id="GO:0016887">
    <property type="term" value="F:ATP hydrolysis activity"/>
    <property type="evidence" value="ECO:0007669"/>
    <property type="project" value="InterPro"/>
</dbReference>
<organism evidence="10 11">
    <name type="scientific">Hortaea werneckii</name>
    <name type="common">Black yeast</name>
    <name type="synonym">Cladosporium werneckii</name>
    <dbReference type="NCBI Taxonomy" id="91943"/>
    <lineage>
        <taxon>Eukaryota</taxon>
        <taxon>Fungi</taxon>
        <taxon>Dikarya</taxon>
        <taxon>Ascomycota</taxon>
        <taxon>Pezizomycotina</taxon>
        <taxon>Dothideomycetes</taxon>
        <taxon>Dothideomycetidae</taxon>
        <taxon>Mycosphaerellales</taxon>
        <taxon>Teratosphaeriaceae</taxon>
        <taxon>Hortaea</taxon>
    </lineage>
</organism>
<keyword evidence="3 7" id="KW-0479">Metal-binding</keyword>
<feature type="region of interest" description="Disordered" evidence="8">
    <location>
        <begin position="248"/>
        <end position="286"/>
    </location>
</feature>
<feature type="transmembrane region" description="Helical" evidence="7">
    <location>
        <begin position="1033"/>
        <end position="1054"/>
    </location>
</feature>
<feature type="transmembrane region" description="Helical" evidence="7">
    <location>
        <begin position="465"/>
        <end position="483"/>
    </location>
</feature>
<feature type="domain" description="HMA" evidence="9">
    <location>
        <begin position="288"/>
        <end position="354"/>
    </location>
</feature>
<dbReference type="InterPro" id="IPR023298">
    <property type="entry name" value="ATPase_P-typ_TM_dom_sf"/>
</dbReference>
<reference evidence="10 11" key="1">
    <citation type="journal article" date="2018" name="BMC Genomics">
        <title>Genomic evidence for intraspecific hybridization in a clonal and extremely halotolerant yeast.</title>
        <authorList>
            <person name="Gostincar C."/>
            <person name="Stajich J.E."/>
            <person name="Zupancic J."/>
            <person name="Zalar P."/>
            <person name="Gunde-Cimerman N."/>
        </authorList>
    </citation>
    <scope>NUCLEOTIDE SEQUENCE [LARGE SCALE GENOMIC DNA]</scope>
    <source>
        <strain evidence="10 11">EXF-10513</strain>
    </source>
</reference>
<dbReference type="SFLD" id="SFLDS00003">
    <property type="entry name" value="Haloacid_Dehalogenase"/>
    <property type="match status" value="1"/>
</dbReference>
<dbReference type="InterPro" id="IPR008250">
    <property type="entry name" value="ATPase_P-typ_transduc_dom_A_sf"/>
</dbReference>
<dbReference type="InterPro" id="IPR027256">
    <property type="entry name" value="P-typ_ATPase_IB"/>
</dbReference>
<feature type="transmembrane region" description="Helical" evidence="7">
    <location>
        <begin position="504"/>
        <end position="526"/>
    </location>
</feature>
<dbReference type="SUPFAM" id="SSF56784">
    <property type="entry name" value="HAD-like"/>
    <property type="match status" value="1"/>
</dbReference>
<dbReference type="Pfam" id="PF00122">
    <property type="entry name" value="E1-E2_ATPase"/>
    <property type="match status" value="1"/>
</dbReference>
<dbReference type="InterPro" id="IPR044492">
    <property type="entry name" value="P_typ_ATPase_HD_dom"/>
</dbReference>
<feature type="region of interest" description="Disordered" evidence="8">
    <location>
        <begin position="177"/>
        <end position="204"/>
    </location>
</feature>
<dbReference type="InterPro" id="IPR018303">
    <property type="entry name" value="ATPase_P-typ_P_site"/>
</dbReference>
<dbReference type="AlphaFoldDB" id="A0A3M7EXZ5"/>
<dbReference type="Pfam" id="PF00702">
    <property type="entry name" value="Hydrolase"/>
    <property type="match status" value="1"/>
</dbReference>
<dbReference type="Gene3D" id="3.30.70.100">
    <property type="match status" value="1"/>
</dbReference>
<keyword evidence="6 7" id="KW-0472">Membrane</keyword>
<dbReference type="InterPro" id="IPR023214">
    <property type="entry name" value="HAD_sf"/>
</dbReference>
<dbReference type="Gene3D" id="3.40.1110.10">
    <property type="entry name" value="Calcium-transporting ATPase, cytoplasmic domain N"/>
    <property type="match status" value="1"/>
</dbReference>
<keyword evidence="7" id="KW-0067">ATP-binding</keyword>
<dbReference type="Gene3D" id="3.40.50.1000">
    <property type="entry name" value="HAD superfamily/HAD-like"/>
    <property type="match status" value="1"/>
</dbReference>
<dbReference type="GO" id="GO:0046872">
    <property type="term" value="F:metal ion binding"/>
    <property type="evidence" value="ECO:0007669"/>
    <property type="project" value="UniProtKB-KW"/>
</dbReference>
<evidence type="ECO:0000256" key="8">
    <source>
        <dbReference type="SAM" id="MobiDB-lite"/>
    </source>
</evidence>
<feature type="transmembrane region" description="Helical" evidence="7">
    <location>
        <begin position="538"/>
        <end position="556"/>
    </location>
</feature>
<name>A0A3M7EXZ5_HORWE</name>
<dbReference type="PROSITE" id="PS50846">
    <property type="entry name" value="HMA_2"/>
    <property type="match status" value="1"/>
</dbReference>
<accession>A0A3M7EXZ5</accession>
<feature type="transmembrane region" description="Helical" evidence="7">
    <location>
        <begin position="727"/>
        <end position="751"/>
    </location>
</feature>
<dbReference type="NCBIfam" id="TIGR01525">
    <property type="entry name" value="ATPase-IB_hvy"/>
    <property type="match status" value="1"/>
</dbReference>
<comment type="caution">
    <text evidence="10">The sequence shown here is derived from an EMBL/GenBank/DDBJ whole genome shotgun (WGS) entry which is preliminary data.</text>
</comment>
<gene>
    <name evidence="10" type="ORF">D0864_08338</name>
</gene>
<evidence type="ECO:0000256" key="6">
    <source>
        <dbReference type="ARBA" id="ARBA00023136"/>
    </source>
</evidence>
<proteinExistence type="inferred from homology"/>
<feature type="transmembrane region" description="Helical" evidence="7">
    <location>
        <begin position="437"/>
        <end position="459"/>
    </location>
</feature>
<evidence type="ECO:0000256" key="2">
    <source>
        <dbReference type="ARBA" id="ARBA00022692"/>
    </source>
</evidence>
<dbReference type="PROSITE" id="PS00154">
    <property type="entry name" value="ATPASE_E1_E2"/>
    <property type="match status" value="1"/>
</dbReference>
<dbReference type="InterPro" id="IPR001757">
    <property type="entry name" value="P_typ_ATPase"/>
</dbReference>
<evidence type="ECO:0000256" key="1">
    <source>
        <dbReference type="ARBA" id="ARBA00004370"/>
    </source>
</evidence>
<dbReference type="InterPro" id="IPR036412">
    <property type="entry name" value="HAD-like_sf"/>
</dbReference>
<dbReference type="GO" id="GO:0005524">
    <property type="term" value="F:ATP binding"/>
    <property type="evidence" value="ECO:0007669"/>
    <property type="project" value="UniProtKB-UniRule"/>
</dbReference>
<feature type="compositionally biased region" description="Basic and acidic residues" evidence="8">
    <location>
        <begin position="177"/>
        <end position="187"/>
    </location>
</feature>
<dbReference type="PANTHER" id="PTHR46594">
    <property type="entry name" value="P-TYPE CATION-TRANSPORTING ATPASE"/>
    <property type="match status" value="1"/>
</dbReference>
<comment type="subcellular location">
    <subcellularLocation>
        <location evidence="1 7">Membrane</location>
    </subcellularLocation>
</comment>
<evidence type="ECO:0000313" key="11">
    <source>
        <dbReference type="Proteomes" id="UP000269539"/>
    </source>
</evidence>
<keyword evidence="4" id="KW-1278">Translocase</keyword>
<dbReference type="SUPFAM" id="SSF55008">
    <property type="entry name" value="HMA, heavy metal-associated domain"/>
    <property type="match status" value="1"/>
</dbReference>
<sequence>MTTCCKREDSETIPTCRSNESDARDGAENEMKCATSDINTEERCSGEMCDEKCIQAAAAVECRAACDQELNQSESIFDLFSTHDHCSIDALPASECRDVDHTRHHEAEPLDMSHKHVQREVSAHQHSHDKDNSHQWDACSSHLRAAFERYTRFLEQTLCICKKVQAEHFLSGRCDAKPVDQPHRHSDSLSGDTSSSSAVERMPHGQVVFRQATTKKPECCGKSTMQSAASIPAGKCSTGEQECSGQKQPAYSGCSGPDHSRSRRQGFFSRNPKEAPPADIEKQPSNFEPVTFAVTGMDCSGCGNIVAKAFDNVPGVQNTCVTFIAGTASCDINLNVTSISEVVRLVERATKYKLARSDSTHPSMDLIMDMQTAQSLSRNMPKGVIGYDAVSSREHRITYDSSIIGARKVLEMIPGASLAPPSQDESLTAGQARLRNVFWTTVAAFCLTIPVVVLSWANPPVSEHTILYVSIVLATLVQIIAVPEFYRPALSALLYNRVVEMDMLVVLSISAAYGYSIVAFGLVLAGKGAESTEPLFETSTLLISLILLGRLVAAYARKRAVAAVSLRSLQSATASLVGESGNSFELDARLLELGDVILIGPHTQIVTDGTVSAGNSDVDESMITGEAIPISKFPGDAVIAGTVNKGGTLTVTINRLPGKNTVTDIANLVEQAQSTKPRVQDLADKVAGYFIPVVLSISIMVTVIWVVVELKVRNQSAGPAVGNAITYGIAVLAVSCPCALGLAVPMVLVIASGVAARLGIIIKTADVVERGFRCTDVIFDKTGTLTESTLDVVAERIFEQSALPSAEIYELVRGMVKDNGHPVSRAIELALEKRGASPLQLSNLKSIPGAGVECEWNGTIVRGGNPSWLEIDHVEISTLTDQGLAIYCVADDAGLLAVFGLKTTLRKEAKGVIQELQARQINVHVVSGDGTKAVEAVASDLGIPATQVASKQTPEGKQAYIRRLQETGKVVLFCGDGTNDAVAITEAAVGVQVESSSDVTRATADVVLLGNLKGVPQLLDISKAAFHRIMFNFLWAALYNVFAILLAGGAFVRVRIPPAYAGLGELVSVVPVVLTAATMLNKKFIMADEQ</sequence>
<keyword evidence="2 7" id="KW-0812">Transmembrane</keyword>
<protein>
    <recommendedName>
        <fullName evidence="9">HMA domain-containing protein</fullName>
    </recommendedName>
</protein>
<evidence type="ECO:0000256" key="5">
    <source>
        <dbReference type="ARBA" id="ARBA00022989"/>
    </source>
</evidence>
<dbReference type="InterPro" id="IPR023299">
    <property type="entry name" value="ATPase_P-typ_cyto_dom_N"/>
</dbReference>
<keyword evidence="7" id="KW-0547">Nucleotide-binding</keyword>
<evidence type="ECO:0000259" key="9">
    <source>
        <dbReference type="PROSITE" id="PS50846"/>
    </source>
</evidence>
<evidence type="ECO:0000313" key="10">
    <source>
        <dbReference type="EMBL" id="RMY81327.1"/>
    </source>
</evidence>
<evidence type="ECO:0000256" key="4">
    <source>
        <dbReference type="ARBA" id="ARBA00022967"/>
    </source>
</evidence>
<comment type="similarity">
    <text evidence="7">Belongs to the cation transport ATPase (P-type) (TC 3.A.3) family. Type IB subfamily.</text>
</comment>
<dbReference type="InterPro" id="IPR036163">
    <property type="entry name" value="HMA_dom_sf"/>
</dbReference>
<dbReference type="PRINTS" id="PR00119">
    <property type="entry name" value="CATATPASE"/>
</dbReference>
<dbReference type="SUPFAM" id="SSF81665">
    <property type="entry name" value="Calcium ATPase, transmembrane domain M"/>
    <property type="match status" value="1"/>
</dbReference>
<dbReference type="InterPro" id="IPR006121">
    <property type="entry name" value="HMA_dom"/>
</dbReference>
<dbReference type="GO" id="GO:0016020">
    <property type="term" value="C:membrane"/>
    <property type="evidence" value="ECO:0007669"/>
    <property type="project" value="UniProtKB-SubCell"/>
</dbReference>
<dbReference type="EMBL" id="QWIO01000952">
    <property type="protein sequence ID" value="RMY81327.1"/>
    <property type="molecule type" value="Genomic_DNA"/>
</dbReference>
<dbReference type="GO" id="GO:0019829">
    <property type="term" value="F:ATPase-coupled monoatomic cation transmembrane transporter activity"/>
    <property type="evidence" value="ECO:0007669"/>
    <property type="project" value="InterPro"/>
</dbReference>
<feature type="transmembrane region" description="Helical" evidence="7">
    <location>
        <begin position="1060"/>
        <end position="1080"/>
    </location>
</feature>
<dbReference type="Pfam" id="PF24534">
    <property type="entry name" value="HMA_PCA1"/>
    <property type="match status" value="1"/>
</dbReference>
<dbReference type="SFLD" id="SFLDF00027">
    <property type="entry name" value="p-type_atpase"/>
    <property type="match status" value="1"/>
</dbReference>
<dbReference type="PANTHER" id="PTHR46594:SF4">
    <property type="entry name" value="P-TYPE CATION-TRANSPORTING ATPASE"/>
    <property type="match status" value="1"/>
</dbReference>
<dbReference type="CDD" id="cd00371">
    <property type="entry name" value="HMA"/>
    <property type="match status" value="1"/>
</dbReference>
<dbReference type="SFLD" id="SFLDG00002">
    <property type="entry name" value="C1.7:_P-type_atpase_like"/>
    <property type="match status" value="1"/>
</dbReference>
<dbReference type="NCBIfam" id="TIGR01494">
    <property type="entry name" value="ATPase_P-type"/>
    <property type="match status" value="1"/>
</dbReference>
<evidence type="ECO:0000256" key="7">
    <source>
        <dbReference type="RuleBase" id="RU362081"/>
    </source>
</evidence>
<keyword evidence="5 7" id="KW-1133">Transmembrane helix</keyword>
<dbReference type="InterPro" id="IPR059000">
    <property type="entry name" value="ATPase_P-type_domA"/>
</dbReference>
<dbReference type="SUPFAM" id="SSF81653">
    <property type="entry name" value="Calcium ATPase, transduction domain A"/>
    <property type="match status" value="1"/>
</dbReference>
<dbReference type="Gene3D" id="2.70.150.10">
    <property type="entry name" value="Calcium-transporting ATPase, cytoplasmic transduction domain A"/>
    <property type="match status" value="1"/>
</dbReference>
<feature type="transmembrane region" description="Helical" evidence="7">
    <location>
        <begin position="686"/>
        <end position="707"/>
    </location>
</feature>
<dbReference type="Proteomes" id="UP000269539">
    <property type="component" value="Unassembled WGS sequence"/>
</dbReference>
<evidence type="ECO:0000256" key="3">
    <source>
        <dbReference type="ARBA" id="ARBA00022723"/>
    </source>
</evidence>
<dbReference type="InterPro" id="IPR056236">
    <property type="entry name" value="HMA_PCA1"/>
</dbReference>
<dbReference type="NCBIfam" id="TIGR01511">
    <property type="entry name" value="ATPase-IB1_Cu"/>
    <property type="match status" value="1"/>
</dbReference>
<feature type="compositionally biased region" description="Low complexity" evidence="8">
    <location>
        <begin position="188"/>
        <end position="197"/>
    </location>
</feature>